<evidence type="ECO:0000313" key="3">
    <source>
        <dbReference type="Proteomes" id="UP001199469"/>
    </source>
</evidence>
<evidence type="ECO:0000256" key="1">
    <source>
        <dbReference type="SAM" id="SignalP"/>
    </source>
</evidence>
<evidence type="ECO:0008006" key="4">
    <source>
        <dbReference type="Google" id="ProtNLM"/>
    </source>
</evidence>
<evidence type="ECO:0000313" key="2">
    <source>
        <dbReference type="EMBL" id="MCD2193051.1"/>
    </source>
</evidence>
<protein>
    <recommendedName>
        <fullName evidence="4">Lipoprotein</fullName>
    </recommendedName>
</protein>
<reference evidence="2 3" key="1">
    <citation type="submission" date="2021-11" db="EMBL/GenBank/DDBJ databases">
        <title>Draft genome sequence of Actinomycetospora sp. SF1 isolated from the rhizosphere soil.</title>
        <authorList>
            <person name="Duangmal K."/>
            <person name="Chantavorakit T."/>
        </authorList>
    </citation>
    <scope>NUCLEOTIDE SEQUENCE [LARGE SCALE GENOMIC DNA]</scope>
    <source>
        <strain evidence="2 3">TBRC 5722</strain>
    </source>
</reference>
<dbReference type="Proteomes" id="UP001199469">
    <property type="component" value="Unassembled WGS sequence"/>
</dbReference>
<organism evidence="2 3">
    <name type="scientific">Actinomycetospora endophytica</name>
    <dbReference type="NCBI Taxonomy" id="2291215"/>
    <lineage>
        <taxon>Bacteria</taxon>
        <taxon>Bacillati</taxon>
        <taxon>Actinomycetota</taxon>
        <taxon>Actinomycetes</taxon>
        <taxon>Pseudonocardiales</taxon>
        <taxon>Pseudonocardiaceae</taxon>
        <taxon>Actinomycetospora</taxon>
    </lineage>
</organism>
<proteinExistence type="predicted"/>
<keyword evidence="1" id="KW-0732">Signal</keyword>
<comment type="caution">
    <text evidence="2">The sequence shown here is derived from an EMBL/GenBank/DDBJ whole genome shotgun (WGS) entry which is preliminary data.</text>
</comment>
<gene>
    <name evidence="2" type="ORF">LQ327_06560</name>
</gene>
<dbReference type="RefSeq" id="WP_230730705.1">
    <property type="nucleotide sequence ID" value="NZ_JAJNDB010000001.1"/>
</dbReference>
<feature type="chain" id="PRO_5046859723" description="Lipoprotein" evidence="1">
    <location>
        <begin position="33"/>
        <end position="169"/>
    </location>
</feature>
<keyword evidence="3" id="KW-1185">Reference proteome</keyword>
<accession>A0ABS8P462</accession>
<sequence length="169" mass="16840">MGTSTAATATGPARRRAATCVSLALAGGLLLAGCGGGGTAAPAPSSSAPAAPTPTVAAADKGYCDTVARVQAEQASPQAGQGGVQKASDAARQQVGELVAAAPAELTNDWKTVQRLTEQALGSLAGTGGDPKKIDRDELAKLQQQSQPAVAHIKTVTEQRCHVAFRTPG</sequence>
<dbReference type="EMBL" id="JAJNDB010000001">
    <property type="protein sequence ID" value="MCD2193051.1"/>
    <property type="molecule type" value="Genomic_DNA"/>
</dbReference>
<feature type="signal peptide" evidence="1">
    <location>
        <begin position="1"/>
        <end position="32"/>
    </location>
</feature>
<name>A0ABS8P462_9PSEU</name>